<keyword evidence="1" id="KW-0378">Hydrolase</keyword>
<dbReference type="GO" id="GO:0016787">
    <property type="term" value="F:hydrolase activity"/>
    <property type="evidence" value="ECO:0007669"/>
    <property type="project" value="UniProtKB-KW"/>
</dbReference>
<dbReference type="EMBL" id="LNXY01000020">
    <property type="protein sequence ID" value="KTC88174.1"/>
    <property type="molecule type" value="Genomic_DNA"/>
</dbReference>
<dbReference type="InterPro" id="IPR036412">
    <property type="entry name" value="HAD-like_sf"/>
</dbReference>
<dbReference type="AlphaFoldDB" id="A0A0W0SXU1"/>
<organism evidence="1 2">
    <name type="scientific">Legionella drozanskii LLAP-1</name>
    <dbReference type="NCBI Taxonomy" id="1212489"/>
    <lineage>
        <taxon>Bacteria</taxon>
        <taxon>Pseudomonadati</taxon>
        <taxon>Pseudomonadota</taxon>
        <taxon>Gammaproteobacteria</taxon>
        <taxon>Legionellales</taxon>
        <taxon>Legionellaceae</taxon>
        <taxon>Legionella</taxon>
    </lineage>
</organism>
<comment type="caution">
    <text evidence="1">The sequence shown here is derived from an EMBL/GenBank/DDBJ whole genome shotgun (WGS) entry which is preliminary data.</text>
</comment>
<keyword evidence="2" id="KW-1185">Reference proteome</keyword>
<dbReference type="OrthoDB" id="9800058at2"/>
<dbReference type="PANTHER" id="PTHR18901:SF38">
    <property type="entry name" value="PSEUDOURIDINE-5'-PHOSPHATASE"/>
    <property type="match status" value="1"/>
</dbReference>
<dbReference type="InterPro" id="IPR023198">
    <property type="entry name" value="PGP-like_dom2"/>
</dbReference>
<gene>
    <name evidence="1" type="ORF">Ldro_1793</name>
</gene>
<dbReference type="Gene3D" id="1.10.150.240">
    <property type="entry name" value="Putative phosphatase, domain 2"/>
    <property type="match status" value="1"/>
</dbReference>
<dbReference type="NCBIfam" id="TIGR01509">
    <property type="entry name" value="HAD-SF-IA-v3"/>
    <property type="match status" value="1"/>
</dbReference>
<evidence type="ECO:0000313" key="2">
    <source>
        <dbReference type="Proteomes" id="UP000054736"/>
    </source>
</evidence>
<dbReference type="SFLD" id="SFLDS00003">
    <property type="entry name" value="Haloacid_Dehalogenase"/>
    <property type="match status" value="1"/>
</dbReference>
<name>A0A0W0SXU1_9GAMM</name>
<dbReference type="InterPro" id="IPR041492">
    <property type="entry name" value="HAD_2"/>
</dbReference>
<dbReference type="InterPro" id="IPR023214">
    <property type="entry name" value="HAD_sf"/>
</dbReference>
<dbReference type="PANTHER" id="PTHR18901">
    <property type="entry name" value="2-DEOXYGLUCOSE-6-PHOSPHATE PHOSPHATASE 2"/>
    <property type="match status" value="1"/>
</dbReference>
<dbReference type="SUPFAM" id="SSF56784">
    <property type="entry name" value="HAD-like"/>
    <property type="match status" value="1"/>
</dbReference>
<dbReference type="Gene3D" id="3.40.50.1000">
    <property type="entry name" value="HAD superfamily/HAD-like"/>
    <property type="match status" value="1"/>
</dbReference>
<dbReference type="Pfam" id="PF13419">
    <property type="entry name" value="HAD_2"/>
    <property type="match status" value="1"/>
</dbReference>
<protein>
    <submittedName>
        <fullName evidence="1">HAD-superfamily hydrolase</fullName>
    </submittedName>
</protein>
<dbReference type="PRINTS" id="PR00413">
    <property type="entry name" value="HADHALOGNASE"/>
</dbReference>
<dbReference type="STRING" id="1212489.Ldro_1793"/>
<evidence type="ECO:0000313" key="1">
    <source>
        <dbReference type="EMBL" id="KTC88174.1"/>
    </source>
</evidence>
<dbReference type="RefSeq" id="WP_058496055.1">
    <property type="nucleotide sequence ID" value="NZ_CAAAIU010000013.1"/>
</dbReference>
<dbReference type="PATRIC" id="fig|1212489.4.peg.1897"/>
<sequence>MKAIIFDFDGTILDTEHTELTAWQYIYSNYNSILPVEQWLRRVHITPQNFDPMLHLEKTLGRPLDRDQVTKHRREKLAELVIDLKPLPGIEDWILTAHALGLKLAVASSSPRYWVVGHLERTNLLTYFDLIITKEDVKASKPNPEAYQMVLDHFQIKADEALAIEDSPVGASAAVSAGLRCIIVPNKLTKGLTFPLTFRTVSNLVELSLHKTIEELTPNPFVLVKHIF</sequence>
<proteinExistence type="predicted"/>
<dbReference type="InterPro" id="IPR006439">
    <property type="entry name" value="HAD-SF_hydro_IA"/>
</dbReference>
<accession>A0A0W0SXU1</accession>
<reference evidence="1 2" key="1">
    <citation type="submission" date="2015-11" db="EMBL/GenBank/DDBJ databases">
        <title>Genomic analysis of 38 Legionella species identifies large and diverse effector repertoires.</title>
        <authorList>
            <person name="Burstein D."/>
            <person name="Amaro F."/>
            <person name="Zusman T."/>
            <person name="Lifshitz Z."/>
            <person name="Cohen O."/>
            <person name="Gilbert J.A."/>
            <person name="Pupko T."/>
            <person name="Shuman H.A."/>
            <person name="Segal G."/>
        </authorList>
    </citation>
    <scope>NUCLEOTIDE SEQUENCE [LARGE SCALE GENOMIC DNA]</scope>
    <source>
        <strain evidence="1 2">ATCC 700990</strain>
    </source>
</reference>
<dbReference type="SFLD" id="SFLDG01129">
    <property type="entry name" value="C1.5:_HAD__Beta-PGM__Phosphata"/>
    <property type="match status" value="1"/>
</dbReference>
<dbReference type="Proteomes" id="UP000054736">
    <property type="component" value="Unassembled WGS sequence"/>
</dbReference>